<sequence>MELYTQYTYEKRWIKTSQKEALRMIKEEMPETDAEGTLTYILNEIIKGKTITLGECRFKK</sequence>
<reference evidence="1" key="1">
    <citation type="submission" date="2016-10" db="EMBL/GenBank/DDBJ databases">
        <authorList>
            <person name="de Groot N.N."/>
        </authorList>
    </citation>
    <scope>NUCLEOTIDE SEQUENCE</scope>
</reference>
<gene>
    <name evidence="1" type="ORF">MNB_SV-3-831</name>
</gene>
<accession>A0A1W1CWW5</accession>
<proteinExistence type="predicted"/>
<dbReference type="EMBL" id="FPHI01000047">
    <property type="protein sequence ID" value="SFV70269.1"/>
    <property type="molecule type" value="Genomic_DNA"/>
</dbReference>
<protein>
    <submittedName>
        <fullName evidence="1">Uncharacterized protein</fullName>
    </submittedName>
</protein>
<organism evidence="1">
    <name type="scientific">hydrothermal vent metagenome</name>
    <dbReference type="NCBI Taxonomy" id="652676"/>
    <lineage>
        <taxon>unclassified sequences</taxon>
        <taxon>metagenomes</taxon>
        <taxon>ecological metagenomes</taxon>
    </lineage>
</organism>
<evidence type="ECO:0000313" key="1">
    <source>
        <dbReference type="EMBL" id="SFV70269.1"/>
    </source>
</evidence>
<name>A0A1W1CWW5_9ZZZZ</name>
<dbReference type="AlphaFoldDB" id="A0A1W1CWW5"/>